<dbReference type="SUPFAM" id="SSF48371">
    <property type="entry name" value="ARM repeat"/>
    <property type="match status" value="1"/>
</dbReference>
<sequence length="414" mass="46503">MNWKALEQALFDAARQTLQTLLDEGGSPVYAAAFHASYREEEGVLSLPSFGANSLQALSEDFPDDDDESFSSVKWNPADWRWDWEICATEQFKPLDDELQAYANWLRPREWQAAERRFLVTVSRAARALGRHFSGHPGVTPGFVVIFHDFGGYTALAKRSMTRQQFEENFPVELAIENQLREVAALPLAEQAAFYVSRLHCFDGVSGEDAEPWLIANGRPAQAALIEELNRHKEPTAAARILGLAGIADEPVIQALRRQAIEAHEQPTRNWCAKALGYLEDVDWLMQQAPDVAVAGICANFDSFRWRGVQPPVLDYRPLERLLDQRPEVRAAVEEKFEEFYHQIDTTTADVSEALRGLASPHVAIRRHAVSGLNNRGLLPGDARRAIEALRRATQDTDEQVRYVAGVGLEAMQR</sequence>
<dbReference type="InterPro" id="IPR011989">
    <property type="entry name" value="ARM-like"/>
</dbReference>
<keyword evidence="2" id="KW-1185">Reference proteome</keyword>
<reference evidence="1 2" key="1">
    <citation type="submission" date="2020-08" db="EMBL/GenBank/DDBJ databases">
        <title>Putative novel bacterial strains isolated from necrotic wheat leaf tissues caused by Xanthomonas translucens.</title>
        <authorList>
            <person name="Tambong J.T."/>
        </authorList>
    </citation>
    <scope>NUCLEOTIDE SEQUENCE [LARGE SCALE GENOMIC DNA]</scope>
    <source>
        <strain evidence="1 2">DOAB 1069</strain>
    </source>
</reference>
<dbReference type="InterPro" id="IPR025409">
    <property type="entry name" value="DUF4303"/>
</dbReference>
<dbReference type="Gene3D" id="1.25.10.10">
    <property type="entry name" value="Leucine-rich Repeat Variant"/>
    <property type="match status" value="1"/>
</dbReference>
<proteinExistence type="predicted"/>
<dbReference type="EMBL" id="JACONW010000073">
    <property type="protein sequence ID" value="MBC3951220.1"/>
    <property type="molecule type" value="Genomic_DNA"/>
</dbReference>
<comment type="caution">
    <text evidence="1">The sequence shown here is derived from an EMBL/GenBank/DDBJ whole genome shotgun (WGS) entry which is preliminary data.</text>
</comment>
<name>A0ABR7B3Q4_9PSED</name>
<organism evidence="1 2">
    <name type="scientific">Pseudomonas folii</name>
    <dbReference type="NCBI Taxonomy" id="2762593"/>
    <lineage>
        <taxon>Bacteria</taxon>
        <taxon>Pseudomonadati</taxon>
        <taxon>Pseudomonadota</taxon>
        <taxon>Gammaproteobacteria</taxon>
        <taxon>Pseudomonadales</taxon>
        <taxon>Pseudomonadaceae</taxon>
        <taxon>Pseudomonas</taxon>
    </lineage>
</organism>
<gene>
    <name evidence="1" type="ORF">H8S59_15750</name>
</gene>
<protein>
    <submittedName>
        <fullName evidence="1">DUF4303 domain-containing protein</fullName>
    </submittedName>
</protein>
<dbReference type="Proteomes" id="UP000651852">
    <property type="component" value="Unassembled WGS sequence"/>
</dbReference>
<dbReference type="RefSeq" id="WP_187522025.1">
    <property type="nucleotide sequence ID" value="NZ_JACONW010000073.1"/>
</dbReference>
<evidence type="ECO:0000313" key="1">
    <source>
        <dbReference type="EMBL" id="MBC3951220.1"/>
    </source>
</evidence>
<dbReference type="Pfam" id="PF14136">
    <property type="entry name" value="DUF4303"/>
    <property type="match status" value="1"/>
</dbReference>
<dbReference type="InterPro" id="IPR016024">
    <property type="entry name" value="ARM-type_fold"/>
</dbReference>
<evidence type="ECO:0000313" key="2">
    <source>
        <dbReference type="Proteomes" id="UP000651852"/>
    </source>
</evidence>
<accession>A0ABR7B3Q4</accession>